<dbReference type="OrthoDB" id="5786478at2"/>
<dbReference type="EMBL" id="AP017928">
    <property type="protein sequence ID" value="BBA34974.1"/>
    <property type="molecule type" value="Genomic_DNA"/>
</dbReference>
<comment type="similarity">
    <text evidence="1">Belongs to the short-chain dehydrogenases/reductases (SDR) family.</text>
</comment>
<dbReference type="Proteomes" id="UP000266313">
    <property type="component" value="Chromosome"/>
</dbReference>
<name>A0A250KTY8_9GAMM</name>
<proteinExistence type="inferred from homology"/>
<organism evidence="2 3">
    <name type="scientific">Methylocaldum marinum</name>
    <dbReference type="NCBI Taxonomy" id="1432792"/>
    <lineage>
        <taxon>Bacteria</taxon>
        <taxon>Pseudomonadati</taxon>
        <taxon>Pseudomonadota</taxon>
        <taxon>Gammaproteobacteria</taxon>
        <taxon>Methylococcales</taxon>
        <taxon>Methylococcaceae</taxon>
        <taxon>Methylocaldum</taxon>
    </lineage>
</organism>
<evidence type="ECO:0000313" key="2">
    <source>
        <dbReference type="EMBL" id="BBA34974.1"/>
    </source>
</evidence>
<reference evidence="2 3" key="1">
    <citation type="submission" date="2016-12" db="EMBL/GenBank/DDBJ databases">
        <title>Genome sequencing of Methylocaldum marinum.</title>
        <authorList>
            <person name="Takeuchi M."/>
            <person name="Kamagata Y."/>
            <person name="Hiraoka S."/>
            <person name="Oshima K."/>
            <person name="Hattori M."/>
            <person name="Iwasaki W."/>
        </authorList>
    </citation>
    <scope>NUCLEOTIDE SEQUENCE [LARGE SCALE GENOMIC DNA]</scope>
    <source>
        <strain evidence="2 3">S8</strain>
    </source>
</reference>
<dbReference type="AlphaFoldDB" id="A0A250KTY8"/>
<accession>A0A250KTY8</accession>
<dbReference type="PANTHER" id="PTHR45458">
    <property type="entry name" value="SHORT-CHAIN DEHYDROGENASE/REDUCTASE SDR"/>
    <property type="match status" value="1"/>
</dbReference>
<dbReference type="GO" id="GO:0016616">
    <property type="term" value="F:oxidoreductase activity, acting on the CH-OH group of donors, NAD or NADP as acceptor"/>
    <property type="evidence" value="ECO:0007669"/>
    <property type="project" value="TreeGrafter"/>
</dbReference>
<keyword evidence="3" id="KW-1185">Reference proteome</keyword>
<evidence type="ECO:0000256" key="1">
    <source>
        <dbReference type="RuleBase" id="RU000363"/>
    </source>
</evidence>
<dbReference type="InterPro" id="IPR052184">
    <property type="entry name" value="SDR_enzymes"/>
</dbReference>
<dbReference type="CDD" id="cd05325">
    <property type="entry name" value="carb_red_sniffer_like_SDR_c"/>
    <property type="match status" value="1"/>
</dbReference>
<protein>
    <submittedName>
        <fullName evidence="2">CsgA protein</fullName>
    </submittedName>
</protein>
<dbReference type="InterPro" id="IPR002347">
    <property type="entry name" value="SDR_fam"/>
</dbReference>
<dbReference type="InterPro" id="IPR036291">
    <property type="entry name" value="NAD(P)-bd_dom_sf"/>
</dbReference>
<dbReference type="SUPFAM" id="SSF51735">
    <property type="entry name" value="NAD(P)-binding Rossmann-fold domains"/>
    <property type="match status" value="1"/>
</dbReference>
<evidence type="ECO:0000313" key="3">
    <source>
        <dbReference type="Proteomes" id="UP000266313"/>
    </source>
</evidence>
<dbReference type="PANTHER" id="PTHR45458:SF1">
    <property type="entry name" value="SHORT CHAIN DEHYDROGENASE"/>
    <property type="match status" value="1"/>
</dbReference>
<dbReference type="PRINTS" id="PR00080">
    <property type="entry name" value="SDRFAMILY"/>
</dbReference>
<dbReference type="KEGG" id="mmai:sS8_3031"/>
<dbReference type="Gene3D" id="3.40.50.720">
    <property type="entry name" value="NAD(P)-binding Rossmann-like Domain"/>
    <property type="match status" value="1"/>
</dbReference>
<sequence length="231" mass="24570">MATVLVTGVNRGIGLEFCRQYAEAGWKVLACCRRPAQASDLEGLAIHYPAISIHQLELGNFGQIDALAHALASEAIDVLINNAGVYGDGARNVPGDIDYELWTQVMRINALAPVKMTEAFLPHIARGGRKLVVAITSLMGSMGDNSSGGAIMYRSSKAALNAAMKSLSIDLGSRGIGVLILHPGWVKTDMGGTNAPTSPAESVAGLRRVIDGFSPRDSGHFLDFRGRELPW</sequence>
<dbReference type="PRINTS" id="PR00081">
    <property type="entry name" value="GDHRDH"/>
</dbReference>
<dbReference type="RefSeq" id="WP_119630259.1">
    <property type="nucleotide sequence ID" value="NZ_AP017928.1"/>
</dbReference>
<gene>
    <name evidence="2" type="ORF">sS8_3031</name>
</gene>
<dbReference type="Pfam" id="PF00106">
    <property type="entry name" value="adh_short"/>
    <property type="match status" value="1"/>
</dbReference>